<comment type="caution">
    <text evidence="16">The sequence shown here is derived from an EMBL/GenBank/DDBJ whole genome shotgun (WGS) entry which is preliminary data.</text>
</comment>
<keyword evidence="9 12" id="KW-0472">Membrane</keyword>
<dbReference type="InterPro" id="IPR032731">
    <property type="entry name" value="Arabino_trans_C"/>
</dbReference>
<dbReference type="eggNOG" id="COG1807">
    <property type="taxonomic scope" value="Bacteria"/>
</dbReference>
<dbReference type="EMBL" id="BAOP01000008">
    <property type="protein sequence ID" value="GAC79294.1"/>
    <property type="molecule type" value="Genomic_DNA"/>
</dbReference>
<keyword evidence="8 12" id="KW-1133">Transmembrane helix</keyword>
<keyword evidence="10" id="KW-0961">Cell wall biogenesis/degradation</keyword>
<keyword evidence="6 16" id="KW-0808">Transferase</keyword>
<dbReference type="Pfam" id="PF17689">
    <property type="entry name" value="Arabino_trans_N"/>
    <property type="match status" value="1"/>
</dbReference>
<proteinExistence type="inferred from homology"/>
<feature type="compositionally biased region" description="Acidic residues" evidence="11">
    <location>
        <begin position="804"/>
        <end position="821"/>
    </location>
</feature>
<comment type="function">
    <text evidence="1">Arabinosyl transferase responsible for the polymerization of arabinose into the arabinan of arabinogalactan.</text>
</comment>
<dbReference type="Pfam" id="PF14896">
    <property type="entry name" value="Arabino_trans_C"/>
    <property type="match status" value="1"/>
</dbReference>
<dbReference type="Gene3D" id="3.40.190.160">
    <property type="match status" value="1"/>
</dbReference>
<keyword evidence="5" id="KW-0328">Glycosyltransferase</keyword>
<feature type="transmembrane region" description="Helical" evidence="12">
    <location>
        <begin position="681"/>
        <end position="702"/>
    </location>
</feature>
<dbReference type="InterPro" id="IPR040920">
    <property type="entry name" value="Arabino_trans_N"/>
</dbReference>
<keyword evidence="7 12" id="KW-0812">Transmembrane</keyword>
<dbReference type="Gene3D" id="2.60.120.610">
    <property type="entry name" value="arabinofuranosyltransferase like domain"/>
    <property type="match status" value="1"/>
</dbReference>
<dbReference type="STRING" id="410332.SAMN04488550_4345"/>
<evidence type="ECO:0000256" key="6">
    <source>
        <dbReference type="ARBA" id="ARBA00022679"/>
    </source>
</evidence>
<keyword evidence="4" id="KW-1003">Cell membrane</keyword>
<keyword evidence="17" id="KW-1185">Reference proteome</keyword>
<dbReference type="InterPro" id="IPR042486">
    <property type="entry name" value="Arabino_trans_C_2"/>
</dbReference>
<dbReference type="GO" id="GO:0052636">
    <property type="term" value="F:arabinosyltransferase activity"/>
    <property type="evidence" value="ECO:0007669"/>
    <property type="project" value="InterPro"/>
</dbReference>
<evidence type="ECO:0000313" key="16">
    <source>
        <dbReference type="EMBL" id="GAC79294.1"/>
    </source>
</evidence>
<comment type="similarity">
    <text evidence="3">Belongs to the emb family.</text>
</comment>
<feature type="transmembrane region" description="Helical" evidence="12">
    <location>
        <begin position="543"/>
        <end position="562"/>
    </location>
</feature>
<evidence type="ECO:0000256" key="10">
    <source>
        <dbReference type="ARBA" id="ARBA00023316"/>
    </source>
</evidence>
<reference evidence="16 17" key="1">
    <citation type="submission" date="2013-02" db="EMBL/GenBank/DDBJ databases">
        <title>Whole genome shotgun sequence of Gordonia malaquae NBRC 108250.</title>
        <authorList>
            <person name="Yoshida I."/>
            <person name="Hosoyama A."/>
            <person name="Tsuchikane K."/>
            <person name="Ando Y."/>
            <person name="Baba S."/>
            <person name="Ohji S."/>
            <person name="Hamada M."/>
            <person name="Tamura T."/>
            <person name="Yamazoe A."/>
            <person name="Yamazaki S."/>
            <person name="Fujita N."/>
        </authorList>
    </citation>
    <scope>NUCLEOTIDE SEQUENCE [LARGE SCALE GENOMIC DNA]</scope>
    <source>
        <strain evidence="16 17">NBRC 108250</strain>
    </source>
</reference>
<accession>M3VEI8</accession>
<protein>
    <submittedName>
        <fullName evidence="16">Putative arabinosyltransferase</fullName>
    </submittedName>
</protein>
<dbReference type="OrthoDB" id="3584570at2"/>
<sequence>MTDSDSPRPETSRYRLAKITAVVAGLLGFLMAVLTPILPINQKTAELQWPQNDAITNVTAPMVSFVPIDMTATVPCALAKSLPREGGVLLSTLPTKGRKATARGLFVRATADTVDMVVRDVVLVSADRKLAESSADCAFTLTGSGDGVTAGISGVPAGDTTSFTTDDPDMRPQITGVFSDLPSTASRDGLNLNATVDTRFINSPTPLKLACIVFGILMTLLSLIALGVLDSRDGRGHKRFLPAGWFTIRGPDVAVFAVLVLWWLIGSNTSDDGYNITVARITSEAGYADNYFRYFGVPQDPFGWHFQVLSWMTHVSVATPWLRLPSLLLGLLGWWIISREGIPRLGRAVRNSSAAVWAGAMVFLAIWMPYNNGIRPEPAEAVGALLTWACVERAIATRRLLPYAFATIAAALTLALAPGGLMAAAALIAGLRPVVKGVVARRKRDGLLPMIAPILAAGSAVLFMIFYSQALGPLLEGNKVATDVGPTEQWWQEPQRYYWLVLNTGDGTFPRRFGILLMILALVVAIFRLVSSRHPAGVARAPFWRLIGIMIGTMFFMSFTPTKWTHHFGIYATIGALLVAGTTAMMAPALLRSRRNRTFFAAAVLLVTAVATAGSNMWWYVGSYGIPWWDQPIAIAGVKLSWLALAATFVVAGVGLWFHFRDDYADDDVRTGAKRSGLMRFTFSPIPVIAALVVVFMLGSFVKGAWVQRDSWSWAKSNARALTGDECALANDILVESDPNAAVLKPAAVNGRPAPSAAAALGAENSGFTADGVPSTAIIDPLDQKKDDTEEEDATAPPTAGGDSVDETETSSDESDTAPEEVAEKPTTKVKLPYGLTTPMLGSYGSKQVSELTTGWYEIGSAAGETPDDRPLLSVAAAGSIAAFDDHGVLTEGRRVVAEYARREADGRVTPVGAPQVPVDAFAKSLNWRTLRFALADAPPRASLVRIHVLDDGAAVNEWVALTPPRVPALQTLNDVVGRTDPVFIDWMPGLVFPCQRPMAVRNGLLELPKWRIMPDAEATRKNTQTWQDGVNGGPLGITEGLLSYTLVPTYQRNNWARDWGGLERFTPLVDAQPAEIVTGTQKVSGLHNPAPMRSKGY</sequence>
<evidence type="ECO:0000256" key="11">
    <source>
        <dbReference type="SAM" id="MobiDB-lite"/>
    </source>
</evidence>
<dbReference type="GO" id="GO:0071766">
    <property type="term" value="P:Actinobacterium-type cell wall biogenesis"/>
    <property type="evidence" value="ECO:0007669"/>
    <property type="project" value="InterPro"/>
</dbReference>
<dbReference type="InterPro" id="IPR007680">
    <property type="entry name" value="Arabino_trans_central"/>
</dbReference>
<evidence type="ECO:0000256" key="7">
    <source>
        <dbReference type="ARBA" id="ARBA00022692"/>
    </source>
</evidence>
<evidence type="ECO:0000259" key="14">
    <source>
        <dbReference type="Pfam" id="PF14896"/>
    </source>
</evidence>
<feature type="transmembrane region" description="Helical" evidence="12">
    <location>
        <begin position="320"/>
        <end position="337"/>
    </location>
</feature>
<gene>
    <name evidence="16" type="ORF">GM1_008_00560</name>
</gene>
<name>M3VEI8_GORML</name>
<evidence type="ECO:0000256" key="2">
    <source>
        <dbReference type="ARBA" id="ARBA00004651"/>
    </source>
</evidence>
<evidence type="ECO:0000259" key="15">
    <source>
        <dbReference type="Pfam" id="PF17689"/>
    </source>
</evidence>
<dbReference type="GO" id="GO:0005886">
    <property type="term" value="C:plasma membrane"/>
    <property type="evidence" value="ECO:0007669"/>
    <property type="project" value="UniProtKB-SubCell"/>
</dbReference>
<evidence type="ECO:0000313" key="17">
    <source>
        <dbReference type="Proteomes" id="UP000035009"/>
    </source>
</evidence>
<feature type="region of interest" description="Disordered" evidence="11">
    <location>
        <begin position="783"/>
        <end position="836"/>
    </location>
</feature>
<dbReference type="Pfam" id="PF04602">
    <property type="entry name" value="Arabinose_trans"/>
    <property type="match status" value="1"/>
</dbReference>
<evidence type="ECO:0000256" key="12">
    <source>
        <dbReference type="SAM" id="Phobius"/>
    </source>
</evidence>
<feature type="transmembrane region" description="Helical" evidence="12">
    <location>
        <begin position="16"/>
        <end position="38"/>
    </location>
</feature>
<feature type="transmembrane region" description="Helical" evidence="12">
    <location>
        <begin position="640"/>
        <end position="660"/>
    </location>
</feature>
<evidence type="ECO:0000256" key="8">
    <source>
        <dbReference type="ARBA" id="ARBA00022989"/>
    </source>
</evidence>
<feature type="domain" description="Arabinofuranosyltransferase central" evidence="13">
    <location>
        <begin position="203"/>
        <end position="661"/>
    </location>
</feature>
<feature type="transmembrane region" description="Helical" evidence="12">
    <location>
        <begin position="207"/>
        <end position="229"/>
    </location>
</feature>
<feature type="transmembrane region" description="Helical" evidence="12">
    <location>
        <begin position="513"/>
        <end position="531"/>
    </location>
</feature>
<feature type="transmembrane region" description="Helical" evidence="12">
    <location>
        <begin position="349"/>
        <end position="370"/>
    </location>
</feature>
<dbReference type="AlphaFoldDB" id="M3VEI8"/>
<feature type="transmembrane region" description="Helical" evidence="12">
    <location>
        <begin position="447"/>
        <end position="467"/>
    </location>
</feature>
<evidence type="ECO:0000256" key="3">
    <source>
        <dbReference type="ARBA" id="ARBA00008195"/>
    </source>
</evidence>
<organism evidence="16 17">
    <name type="scientific">Gordonia malaquae NBRC 108250</name>
    <dbReference type="NCBI Taxonomy" id="1223542"/>
    <lineage>
        <taxon>Bacteria</taxon>
        <taxon>Bacillati</taxon>
        <taxon>Actinomycetota</taxon>
        <taxon>Actinomycetes</taxon>
        <taxon>Mycobacteriales</taxon>
        <taxon>Gordoniaceae</taxon>
        <taxon>Gordonia</taxon>
    </lineage>
</organism>
<dbReference type="Gene3D" id="2.60.120.940">
    <property type="entry name" value="EmbC, C-terminal domain, subdomain 2"/>
    <property type="match status" value="1"/>
</dbReference>
<dbReference type="RefSeq" id="WP_008377609.1">
    <property type="nucleotide sequence ID" value="NZ_BAOP01000008.1"/>
</dbReference>
<evidence type="ECO:0000256" key="9">
    <source>
        <dbReference type="ARBA" id="ARBA00023136"/>
    </source>
</evidence>
<feature type="domain" description="Arabinosyltransferase C-terminal" evidence="14">
    <location>
        <begin position="699"/>
        <end position="1094"/>
    </location>
</feature>
<feature type="transmembrane region" description="Helical" evidence="12">
    <location>
        <begin position="568"/>
        <end position="591"/>
    </location>
</feature>
<feature type="domain" description="Arabinosyltransferas concanavalin like" evidence="15">
    <location>
        <begin position="41"/>
        <end position="199"/>
    </location>
</feature>
<comment type="subcellular location">
    <subcellularLocation>
        <location evidence="2">Cell membrane</location>
        <topology evidence="2">Multi-pass membrane protein</topology>
    </subcellularLocation>
</comment>
<dbReference type="GO" id="GO:0071555">
    <property type="term" value="P:cell wall organization"/>
    <property type="evidence" value="ECO:0007669"/>
    <property type="project" value="UniProtKB-KW"/>
</dbReference>
<evidence type="ECO:0000259" key="13">
    <source>
        <dbReference type="Pfam" id="PF04602"/>
    </source>
</evidence>
<dbReference type="InterPro" id="IPR027451">
    <property type="entry name" value="EmbABC_dom1"/>
</dbReference>
<dbReference type="Proteomes" id="UP000035009">
    <property type="component" value="Unassembled WGS sequence"/>
</dbReference>
<evidence type="ECO:0000256" key="4">
    <source>
        <dbReference type="ARBA" id="ARBA00022475"/>
    </source>
</evidence>
<feature type="transmembrane region" description="Helical" evidence="12">
    <location>
        <begin position="598"/>
        <end position="620"/>
    </location>
</feature>
<evidence type="ECO:0000256" key="1">
    <source>
        <dbReference type="ARBA" id="ARBA00003001"/>
    </source>
</evidence>
<feature type="transmembrane region" description="Helical" evidence="12">
    <location>
        <begin position="403"/>
        <end position="435"/>
    </location>
</feature>
<feature type="transmembrane region" description="Helical" evidence="12">
    <location>
        <begin position="241"/>
        <end position="265"/>
    </location>
</feature>
<evidence type="ECO:0000256" key="5">
    <source>
        <dbReference type="ARBA" id="ARBA00022676"/>
    </source>
</evidence>